<dbReference type="SUPFAM" id="SSF48371">
    <property type="entry name" value="ARM repeat"/>
    <property type="match status" value="1"/>
</dbReference>
<feature type="region of interest" description="Disordered" evidence="1">
    <location>
        <begin position="1043"/>
        <end position="1078"/>
    </location>
</feature>
<keyword evidence="3" id="KW-1185">Reference proteome</keyword>
<evidence type="ECO:0000313" key="3">
    <source>
        <dbReference type="Proteomes" id="UP000252519"/>
    </source>
</evidence>
<feature type="region of interest" description="Disordered" evidence="1">
    <location>
        <begin position="1"/>
        <end position="32"/>
    </location>
</feature>
<accession>A0A368HA55</accession>
<evidence type="ECO:0000256" key="1">
    <source>
        <dbReference type="SAM" id="MobiDB-lite"/>
    </source>
</evidence>
<sequence>MDENADDELISIASSDLAMADEAYDGSEEEEEPIDGLADIPNEVVAEAFNPTTFTPVAVKNIRPPWTKHQSPECDAKNWEIFVEALEAFDQDTILEGRDDFIVTIETLFPHLAACFSMLTEDASITEKDVTSRIMIWLEVCLGKDAQAFEEAKKLHDIAFEILKTIANAPKAIGQALIESGMMELLVEVIEDPGSAELRTSALRSLFQLISSRSIWREANNRLCESNLEDPHGTLYSRLVAVSIGDRYFPSKNVLPLITLVVSWSRFVTSLTQLEASAGEVFSAISGAAHFNEVPVSEFTEKWNDFQMRLKSITGSATIRGELFCSLDFVREYIVEFDDEKICASFDVYAVLQSSELLSICVKLLRITRIVDKWPNVLQFMRYLLCDRYYGTLFIAHYPELNSLYAELKKLAETQKSDELLSDIASFDEGVWEFDEKFPDAKEVHLTLAYRLHALHLVDEMRGCAGTLRHCIDDDQRVMALKSLCELCREESGRGKREVVWILAQKYVYYIVDVIDHGTSSSEVRSSVCFGLAVHLLSIVVAEVDDPKFWMKHAKMFCRLIGKGYITPSDHRKVCEYLVPFSNPLFQRIADGCSDIIVGFFKKMSTIMDHRIEVNPTVTTYIRVMEAVLMHANDISRLEMYHTMERESVFEGIAGWLFEIIQYRHVMWQMGEPVSSEESRIFLAFAFPILRMFAAYFRTCGSLVGQVVRRGKSRRFKETTDHFVELRPMSDSLLDALFLMWSSTGGMNGQSFSEECKKIRLAVLDVLTPSLFIEKSLSLVIRHILVRSCSRTHLFPAVLSLLLTLAPWAPPLILPKTEVVLWKDVVIGHRQRVKRFVNAFISCENRADIAELLLSPNSYVSEMSFAFIERMSNLDYRLTHDFVSILLNYIATSIEGKISVYGKDRTSTPTGSVAGEELTKKNEVHTSHHASSGMVRMMESLQRLCTVNNFRMVLYDFLSRCPDRVRLLSSVLAQFEEPTLESERQLRYQTAVLELLGGLCVPSLWSGEPLSEKNSPLSDFIGLSTLNGSEKVESDDVVFRGQKEKISSSAPGSPDNDRKSNGSDKKEDPKVLEESQKGSQPSNCLEAVLLSLCRFVNNAEQKITLVQHALVMLMDATSKLGQGDATFVEVMRACIKHVGLLPLFKRLNESFGSEEVMTCLSAVTMVLDKIAGDKAEVLQKIIRFSPSDHPLSSIISHINDMEKTDERAKFVLQILDKFFQMLNDGSVPLEETATPERLEAPQIYGSVAEVVKLYSKPLVQVVDGVQKVQERTRAASRILVHRKHTLGTRMGSEVAKVIEANKGKEKAVRKILRSRLDIPEYVTACRANFLCSFFSELLMGW</sequence>
<feature type="compositionally biased region" description="Basic and acidic residues" evidence="1">
    <location>
        <begin position="1055"/>
        <end position="1076"/>
    </location>
</feature>
<reference evidence="2 3" key="1">
    <citation type="submission" date="2014-10" db="EMBL/GenBank/DDBJ databases">
        <title>Draft genome of the hookworm Ancylostoma caninum.</title>
        <authorList>
            <person name="Mitreva M."/>
        </authorList>
    </citation>
    <scope>NUCLEOTIDE SEQUENCE [LARGE SCALE GENOMIC DNA]</scope>
    <source>
        <strain evidence="2 3">Baltimore</strain>
    </source>
</reference>
<organism evidence="2 3">
    <name type="scientific">Ancylostoma caninum</name>
    <name type="common">Dog hookworm</name>
    <dbReference type="NCBI Taxonomy" id="29170"/>
    <lineage>
        <taxon>Eukaryota</taxon>
        <taxon>Metazoa</taxon>
        <taxon>Ecdysozoa</taxon>
        <taxon>Nematoda</taxon>
        <taxon>Chromadorea</taxon>
        <taxon>Rhabditida</taxon>
        <taxon>Rhabditina</taxon>
        <taxon>Rhabditomorpha</taxon>
        <taxon>Strongyloidea</taxon>
        <taxon>Ancylostomatidae</taxon>
        <taxon>Ancylostomatinae</taxon>
        <taxon>Ancylostoma</taxon>
    </lineage>
</organism>
<gene>
    <name evidence="2" type="ORF">ANCCAN_01673</name>
</gene>
<protein>
    <submittedName>
        <fullName evidence="2">Uncharacterized protein</fullName>
    </submittedName>
</protein>
<dbReference type="Proteomes" id="UP000252519">
    <property type="component" value="Unassembled WGS sequence"/>
</dbReference>
<name>A0A368HA55_ANCCA</name>
<dbReference type="OrthoDB" id="5804295at2759"/>
<comment type="caution">
    <text evidence="2">The sequence shown here is derived from an EMBL/GenBank/DDBJ whole genome shotgun (WGS) entry which is preliminary data.</text>
</comment>
<dbReference type="EMBL" id="JOJR01000008">
    <property type="protein sequence ID" value="RCN52240.1"/>
    <property type="molecule type" value="Genomic_DNA"/>
</dbReference>
<evidence type="ECO:0000313" key="2">
    <source>
        <dbReference type="EMBL" id="RCN52240.1"/>
    </source>
</evidence>
<dbReference type="InterPro" id="IPR016024">
    <property type="entry name" value="ARM-type_fold"/>
</dbReference>
<feature type="compositionally biased region" description="Acidic residues" evidence="1">
    <location>
        <begin position="22"/>
        <end position="32"/>
    </location>
</feature>
<proteinExistence type="predicted"/>